<reference evidence="1" key="1">
    <citation type="submission" date="2021-02" db="EMBL/GenBank/DDBJ databases">
        <authorList>
            <person name="Nowell W R."/>
        </authorList>
    </citation>
    <scope>NUCLEOTIDE SEQUENCE</scope>
</reference>
<evidence type="ECO:0000313" key="1">
    <source>
        <dbReference type="EMBL" id="CAF4358283.1"/>
    </source>
</evidence>
<dbReference type="Proteomes" id="UP000663836">
    <property type="component" value="Unassembled WGS sequence"/>
</dbReference>
<sequence>MNEQINNKHSALFQALREYCRPQLLSLLEQSNIIYIQNLYELALNSVTEHGWLTGIQLIKNKTTPFSYEKLLKNIHSYQLQQQTQQ</sequence>
<name>A0A820LJX0_9BILA</name>
<feature type="non-terminal residue" evidence="1">
    <location>
        <position position="86"/>
    </location>
</feature>
<dbReference type="AlphaFoldDB" id="A0A820LJX0"/>
<accession>A0A820LJX0</accession>
<comment type="caution">
    <text evidence="1">The sequence shown here is derived from an EMBL/GenBank/DDBJ whole genome shotgun (WGS) entry which is preliminary data.</text>
</comment>
<proteinExistence type="predicted"/>
<organism evidence="1 2">
    <name type="scientific">Rotaria sordida</name>
    <dbReference type="NCBI Taxonomy" id="392033"/>
    <lineage>
        <taxon>Eukaryota</taxon>
        <taxon>Metazoa</taxon>
        <taxon>Spiralia</taxon>
        <taxon>Gnathifera</taxon>
        <taxon>Rotifera</taxon>
        <taxon>Eurotatoria</taxon>
        <taxon>Bdelloidea</taxon>
        <taxon>Philodinida</taxon>
        <taxon>Philodinidae</taxon>
        <taxon>Rotaria</taxon>
    </lineage>
</organism>
<protein>
    <submittedName>
        <fullName evidence="1">Uncharacterized protein</fullName>
    </submittedName>
</protein>
<dbReference type="EMBL" id="CAJOBD010053227">
    <property type="protein sequence ID" value="CAF4358283.1"/>
    <property type="molecule type" value="Genomic_DNA"/>
</dbReference>
<evidence type="ECO:0000313" key="2">
    <source>
        <dbReference type="Proteomes" id="UP000663836"/>
    </source>
</evidence>
<gene>
    <name evidence="1" type="ORF">JBS370_LOCUS42158</name>
</gene>